<dbReference type="EMBL" id="BPPX01000049">
    <property type="protein sequence ID" value="GJC90144.1"/>
    <property type="molecule type" value="Genomic_DNA"/>
</dbReference>
<feature type="region of interest" description="Disordered" evidence="1">
    <location>
        <begin position="551"/>
        <end position="571"/>
    </location>
</feature>
<name>A0AA37LZ94_9PEZI</name>
<comment type="caution">
    <text evidence="3">The sequence shown here is derived from an EMBL/GenBank/DDBJ whole genome shotgun (WGS) entry which is preliminary data.</text>
</comment>
<feature type="region of interest" description="Disordered" evidence="1">
    <location>
        <begin position="1"/>
        <end position="21"/>
    </location>
</feature>
<dbReference type="AlphaFoldDB" id="A0AA37LZ94"/>
<proteinExistence type="predicted"/>
<keyword evidence="2" id="KW-0812">Transmembrane</keyword>
<reference evidence="3 4" key="1">
    <citation type="submission" date="2021-07" db="EMBL/GenBank/DDBJ databases">
        <title>Genome data of Colletotrichum spaethianum.</title>
        <authorList>
            <person name="Utami Y.D."/>
            <person name="Hiruma K."/>
        </authorList>
    </citation>
    <scope>NUCLEOTIDE SEQUENCE [LARGE SCALE GENOMIC DNA]</scope>
    <source>
        <strain evidence="3 4">MAFF 242679</strain>
    </source>
</reference>
<accession>A0AA37LZ94</accession>
<keyword evidence="4" id="KW-1185">Reference proteome</keyword>
<dbReference type="Proteomes" id="UP001055172">
    <property type="component" value="Unassembled WGS sequence"/>
</dbReference>
<evidence type="ECO:0000256" key="1">
    <source>
        <dbReference type="SAM" id="MobiDB-lite"/>
    </source>
</evidence>
<evidence type="ECO:0000313" key="4">
    <source>
        <dbReference type="Proteomes" id="UP001055172"/>
    </source>
</evidence>
<gene>
    <name evidence="3" type="ORF">ColLi_12982</name>
</gene>
<sequence>MQDQYSSENAPSTPCGTSSGARQDTRFARWLTKRIVPVTLSVLTAIAIIIVATVSAAHILNPTEFRLPIHLPVVDLLQSFESLTIRQPTPHMGILVEFIEGANRVCREPRILYRDEDWLYSRAEGLATMLNATTRWKLGQLCEHVHWDLTAARRDLSLVDASIPSDTTLLLLVAMRLKATAEGWTSPGNLDGSKKLDPHIPPPSSAAEQKEALAALREWVGHLAPEVSSTLNTAAFEAQISILNSITSVQAGLSTFITRLRRAVQSIDQHILPLFTPDVVNETGLRLLEPLKRGSKERGALEPSVQEIEFHVCQLGNALQAVEDMTMALLVIIITADPSIATAAVTNRHRFSNSSALDGWNKTIQHLPNAVLSAAYSSRRACTRRGDEDGGIYNENARNRYTGLVQMQDRMTDRATGEPAARSAAVTTRRRVVVPPQSSFPSRRSMLEGLAQKFRFRFSYPDAEEVSQALTQAIDGLQKRRLQLYNALQDDIDQQNAKLEQDERVREHRVQEFYKALDSIDSAADVGNEGRGVDWLNGLWTYVGLGKGSDEDAAGSDTRDTSAGGPGLGSKSTVELEARRFARKFGWAWRAFSADMRNEIRRGVRDADMLNNILLRKQIELLRISRGDAQP</sequence>
<feature type="region of interest" description="Disordered" evidence="1">
    <location>
        <begin position="188"/>
        <end position="208"/>
    </location>
</feature>
<organism evidence="3 4">
    <name type="scientific">Colletotrichum liriopes</name>
    <dbReference type="NCBI Taxonomy" id="708192"/>
    <lineage>
        <taxon>Eukaryota</taxon>
        <taxon>Fungi</taxon>
        <taxon>Dikarya</taxon>
        <taxon>Ascomycota</taxon>
        <taxon>Pezizomycotina</taxon>
        <taxon>Sordariomycetes</taxon>
        <taxon>Hypocreomycetidae</taxon>
        <taxon>Glomerellales</taxon>
        <taxon>Glomerellaceae</taxon>
        <taxon>Colletotrichum</taxon>
        <taxon>Colletotrichum spaethianum species complex</taxon>
    </lineage>
</organism>
<protein>
    <submittedName>
        <fullName evidence="3">Uncharacterized protein</fullName>
    </submittedName>
</protein>
<keyword evidence="2" id="KW-0472">Membrane</keyword>
<evidence type="ECO:0000256" key="2">
    <source>
        <dbReference type="SAM" id="Phobius"/>
    </source>
</evidence>
<evidence type="ECO:0000313" key="3">
    <source>
        <dbReference type="EMBL" id="GJC90144.1"/>
    </source>
</evidence>
<feature type="transmembrane region" description="Helical" evidence="2">
    <location>
        <begin position="35"/>
        <end position="60"/>
    </location>
</feature>
<keyword evidence="2" id="KW-1133">Transmembrane helix</keyword>